<feature type="domain" description="Cation/H+ exchanger transmembrane" evidence="12">
    <location>
        <begin position="35"/>
        <end position="231"/>
    </location>
</feature>
<comment type="caution">
    <text evidence="13">The sequence shown here is derived from an EMBL/GenBank/DDBJ whole genome shotgun (WGS) entry which is preliminary data.</text>
</comment>
<dbReference type="GO" id="GO:0016020">
    <property type="term" value="C:membrane"/>
    <property type="evidence" value="ECO:0007669"/>
    <property type="project" value="UniProtKB-SubCell"/>
</dbReference>
<protein>
    <submittedName>
        <fullName evidence="13">NhaP-type Na+/H+ or K+/H+ antiporter</fullName>
    </submittedName>
</protein>
<evidence type="ECO:0000256" key="10">
    <source>
        <dbReference type="SAM" id="MobiDB-lite"/>
    </source>
</evidence>
<evidence type="ECO:0000313" key="14">
    <source>
        <dbReference type="Proteomes" id="UP000749293"/>
    </source>
</evidence>
<feature type="compositionally biased region" description="Gly residues" evidence="10">
    <location>
        <begin position="246"/>
        <end position="264"/>
    </location>
</feature>
<keyword evidence="2" id="KW-0813">Transport</keyword>
<gene>
    <name evidence="13" type="ORF">GMORB2_6386</name>
</gene>
<evidence type="ECO:0000259" key="12">
    <source>
        <dbReference type="Pfam" id="PF00999"/>
    </source>
</evidence>
<feature type="transmembrane region" description="Helical" evidence="11">
    <location>
        <begin position="449"/>
        <end position="466"/>
    </location>
</feature>
<keyword evidence="4 11" id="KW-0812">Transmembrane</keyword>
<keyword evidence="14" id="KW-1185">Reference proteome</keyword>
<feature type="compositionally biased region" description="Acidic residues" evidence="10">
    <location>
        <begin position="419"/>
        <end position="428"/>
    </location>
</feature>
<feature type="transmembrane region" description="Helical" evidence="11">
    <location>
        <begin position="333"/>
        <end position="351"/>
    </location>
</feature>
<dbReference type="Gene3D" id="1.20.1530.20">
    <property type="match status" value="2"/>
</dbReference>
<dbReference type="Pfam" id="PF00999">
    <property type="entry name" value="Na_H_Exchanger"/>
    <property type="match status" value="1"/>
</dbReference>
<dbReference type="GO" id="GO:0006814">
    <property type="term" value="P:sodium ion transport"/>
    <property type="evidence" value="ECO:0007669"/>
    <property type="project" value="UniProtKB-KW"/>
</dbReference>
<feature type="transmembrane region" description="Helical" evidence="11">
    <location>
        <begin position="20"/>
        <end position="40"/>
    </location>
</feature>
<dbReference type="EMBL" id="JAANYQ010000006">
    <property type="protein sequence ID" value="KAF4123685.1"/>
    <property type="molecule type" value="Genomic_DNA"/>
</dbReference>
<evidence type="ECO:0000256" key="6">
    <source>
        <dbReference type="ARBA" id="ARBA00023053"/>
    </source>
</evidence>
<feature type="transmembrane region" description="Helical" evidence="11">
    <location>
        <begin position="157"/>
        <end position="176"/>
    </location>
</feature>
<evidence type="ECO:0000256" key="8">
    <source>
        <dbReference type="ARBA" id="ARBA00023136"/>
    </source>
</evidence>
<dbReference type="RefSeq" id="XP_035322337.1">
    <property type="nucleotide sequence ID" value="XM_035468356.1"/>
</dbReference>
<keyword evidence="7" id="KW-0406">Ion transport</keyword>
<evidence type="ECO:0000256" key="9">
    <source>
        <dbReference type="ARBA" id="ARBA00023201"/>
    </source>
</evidence>
<sequence length="550" mass="56986">MPSSLPYHEPSIETILIQSSLLLLLNAVNHILDSVIYAGGLSTDLSALRTNIWLSTCVAATGVAVPIGLSFTLPSLVGGTSQLQAFAAGAALCSTSLGTTFTLLATSGLGSSRLGVVLSSAAMMDDVVGLVMVQIISDLGSGPDVEAATVVRPVLTSLAFAVVLPLAWGCAVVPAARRLRLVAGGGRLAGLADHEHLHLAALTGTLVGVVTGATYAGSSPLLGAYVSGIMVCWWDREAAQRRGPGRRGQSGAGGEHPPGGGHGQVGVDAAGTRGRDRDRERHVASPSSSAAIFGRYYEPALRRVFRPLFFASVGFSIPITEMFTGAIVWRGVVYAILMGIGKMVCGLWLLLRIPRPSAKLQHLAQVARSSLMRIAFSSPPPSTSPPPPSPSSLRRRRRRATAEGEAQPRRRGQRPGRSDEEEEGEEEKDSLSVYPGLMMGSAMMARGEIGYLISSIAEGGGVFASSGSSADADAASGDEVDGPSDLFLVVTWAITLCTVVGPIGLGFLANRVRRLERESSGSDTGRTNVLGRWGVDGGGGGSSSSSSSSS</sequence>
<dbReference type="OrthoDB" id="1288932at2759"/>
<dbReference type="PANTHER" id="PTHR43562:SF3">
    <property type="entry name" value="SODIUM ION_PROTON EXCHANGER (EUROFUNG)"/>
    <property type="match status" value="1"/>
</dbReference>
<evidence type="ECO:0000256" key="11">
    <source>
        <dbReference type="SAM" id="Phobius"/>
    </source>
</evidence>
<evidence type="ECO:0000256" key="4">
    <source>
        <dbReference type="ARBA" id="ARBA00022692"/>
    </source>
</evidence>
<organism evidence="13 14">
    <name type="scientific">Geosmithia morbida</name>
    <dbReference type="NCBI Taxonomy" id="1094350"/>
    <lineage>
        <taxon>Eukaryota</taxon>
        <taxon>Fungi</taxon>
        <taxon>Dikarya</taxon>
        <taxon>Ascomycota</taxon>
        <taxon>Pezizomycotina</taxon>
        <taxon>Sordariomycetes</taxon>
        <taxon>Hypocreomycetidae</taxon>
        <taxon>Hypocreales</taxon>
        <taxon>Bionectriaceae</taxon>
        <taxon>Geosmithia</taxon>
    </lineage>
</organism>
<name>A0A9P4YX58_9HYPO</name>
<keyword evidence="6" id="KW-0915">Sodium</keyword>
<feature type="region of interest" description="Disordered" evidence="10">
    <location>
        <begin position="242"/>
        <end position="286"/>
    </location>
</feature>
<feature type="transmembrane region" description="Helical" evidence="11">
    <location>
        <begin position="52"/>
        <end position="73"/>
    </location>
</feature>
<feature type="region of interest" description="Disordered" evidence="10">
    <location>
        <begin position="516"/>
        <end position="550"/>
    </location>
</feature>
<feature type="transmembrane region" description="Helical" evidence="11">
    <location>
        <begin position="308"/>
        <end position="327"/>
    </location>
</feature>
<feature type="compositionally biased region" description="Pro residues" evidence="10">
    <location>
        <begin position="378"/>
        <end position="390"/>
    </location>
</feature>
<keyword evidence="9" id="KW-0739">Sodium transport</keyword>
<keyword evidence="5 11" id="KW-1133">Transmembrane helix</keyword>
<evidence type="ECO:0000256" key="5">
    <source>
        <dbReference type="ARBA" id="ARBA00022989"/>
    </source>
</evidence>
<comment type="subcellular location">
    <subcellularLocation>
        <location evidence="1">Membrane</location>
        <topology evidence="1">Multi-pass membrane protein</topology>
    </subcellularLocation>
</comment>
<feature type="transmembrane region" description="Helical" evidence="11">
    <location>
        <begin position="486"/>
        <end position="509"/>
    </location>
</feature>
<feature type="transmembrane region" description="Helical" evidence="11">
    <location>
        <begin position="85"/>
        <end position="104"/>
    </location>
</feature>
<evidence type="ECO:0000256" key="2">
    <source>
        <dbReference type="ARBA" id="ARBA00022448"/>
    </source>
</evidence>
<feature type="transmembrane region" description="Helical" evidence="11">
    <location>
        <begin position="116"/>
        <end position="137"/>
    </location>
</feature>
<feature type="region of interest" description="Disordered" evidence="10">
    <location>
        <begin position="375"/>
        <end position="433"/>
    </location>
</feature>
<dbReference type="PANTHER" id="PTHR43562">
    <property type="entry name" value="NAPA-TYPE SODIUM/HYDROGEN ANTIPORTER"/>
    <property type="match status" value="1"/>
</dbReference>
<keyword evidence="3" id="KW-0050">Antiport</keyword>
<keyword evidence="8 11" id="KW-0472">Membrane</keyword>
<dbReference type="GO" id="GO:1902600">
    <property type="term" value="P:proton transmembrane transport"/>
    <property type="evidence" value="ECO:0007669"/>
    <property type="project" value="InterPro"/>
</dbReference>
<dbReference type="InterPro" id="IPR038770">
    <property type="entry name" value="Na+/solute_symporter_sf"/>
</dbReference>
<dbReference type="AlphaFoldDB" id="A0A9P4YX58"/>
<dbReference type="Proteomes" id="UP000749293">
    <property type="component" value="Unassembled WGS sequence"/>
</dbReference>
<feature type="compositionally biased region" description="Basic and acidic residues" evidence="10">
    <location>
        <begin position="273"/>
        <end position="283"/>
    </location>
</feature>
<proteinExistence type="predicted"/>
<accession>A0A9P4YX58</accession>
<dbReference type="GeneID" id="55972611"/>
<evidence type="ECO:0000256" key="3">
    <source>
        <dbReference type="ARBA" id="ARBA00022449"/>
    </source>
</evidence>
<evidence type="ECO:0000313" key="13">
    <source>
        <dbReference type="EMBL" id="KAF4123685.1"/>
    </source>
</evidence>
<evidence type="ECO:0000256" key="7">
    <source>
        <dbReference type="ARBA" id="ARBA00023065"/>
    </source>
</evidence>
<reference evidence="13" key="1">
    <citation type="submission" date="2020-03" db="EMBL/GenBank/DDBJ databases">
        <title>Site-based positive gene gene selection in Geosmithia morbida across the United States reveals a broad range of putative effectors and factors for local host and environmental adapation.</title>
        <authorList>
            <person name="Onufrak A."/>
            <person name="Murdoch R.W."/>
            <person name="Gazis R."/>
            <person name="Huff M."/>
            <person name="Staton M."/>
            <person name="Klingeman W."/>
            <person name="Hadziabdic D."/>
        </authorList>
    </citation>
    <scope>NUCLEOTIDE SEQUENCE</scope>
    <source>
        <strain evidence="13">1262</strain>
    </source>
</reference>
<evidence type="ECO:0000256" key="1">
    <source>
        <dbReference type="ARBA" id="ARBA00004141"/>
    </source>
</evidence>
<dbReference type="GO" id="GO:0015297">
    <property type="term" value="F:antiporter activity"/>
    <property type="evidence" value="ECO:0007669"/>
    <property type="project" value="UniProtKB-KW"/>
</dbReference>
<dbReference type="InterPro" id="IPR006153">
    <property type="entry name" value="Cation/H_exchanger_TM"/>
</dbReference>